<gene>
    <name evidence="2" type="ORF">O181_109774</name>
</gene>
<comment type="caution">
    <text evidence="2">The sequence shown here is derived from an EMBL/GenBank/DDBJ whole genome shotgun (WGS) entry which is preliminary data.</text>
</comment>
<evidence type="ECO:0000313" key="2">
    <source>
        <dbReference type="EMBL" id="MBW0570059.1"/>
    </source>
</evidence>
<evidence type="ECO:0000259" key="1">
    <source>
        <dbReference type="Pfam" id="PF20515"/>
    </source>
</evidence>
<accession>A0A9Q3JX37</accession>
<protein>
    <recommendedName>
        <fullName evidence="1">Tet-like 2OG-Fe(II) oxygenase domain-containing protein</fullName>
    </recommendedName>
</protein>
<proteinExistence type="predicted"/>
<organism evidence="2 3">
    <name type="scientific">Austropuccinia psidii MF-1</name>
    <dbReference type="NCBI Taxonomy" id="1389203"/>
    <lineage>
        <taxon>Eukaryota</taxon>
        <taxon>Fungi</taxon>
        <taxon>Dikarya</taxon>
        <taxon>Basidiomycota</taxon>
        <taxon>Pucciniomycotina</taxon>
        <taxon>Pucciniomycetes</taxon>
        <taxon>Pucciniales</taxon>
        <taxon>Sphaerophragmiaceae</taxon>
        <taxon>Austropuccinia</taxon>
    </lineage>
</organism>
<dbReference type="Proteomes" id="UP000765509">
    <property type="component" value="Unassembled WGS sequence"/>
</dbReference>
<name>A0A9Q3JX37_9BASI</name>
<keyword evidence="3" id="KW-1185">Reference proteome</keyword>
<dbReference type="Pfam" id="PF20515">
    <property type="entry name" value="2OG-FeII_Oxy_6"/>
    <property type="match status" value="1"/>
</dbReference>
<dbReference type="EMBL" id="AVOT02085560">
    <property type="protein sequence ID" value="MBW0570059.1"/>
    <property type="molecule type" value="Genomic_DNA"/>
</dbReference>
<evidence type="ECO:0000313" key="3">
    <source>
        <dbReference type="Proteomes" id="UP000765509"/>
    </source>
</evidence>
<dbReference type="InterPro" id="IPR046798">
    <property type="entry name" value="2OG-FeII_Oxy_6"/>
</dbReference>
<sequence length="94" mass="10782">MNGFQNSPHLDKDASLYALGWWFQAHKRTGQIQRDASKRYTGGKMIFPNEHLWIDLSKFHQIIQVVWASSTFVHYTDPAQDNESTTLVGMSGQL</sequence>
<reference evidence="2" key="1">
    <citation type="submission" date="2021-03" db="EMBL/GenBank/DDBJ databases">
        <title>Draft genome sequence of rust myrtle Austropuccinia psidii MF-1, a brazilian biotype.</title>
        <authorList>
            <person name="Quecine M.C."/>
            <person name="Pachon D.M.R."/>
            <person name="Bonatelli M.L."/>
            <person name="Correr F.H."/>
            <person name="Franceschini L.M."/>
            <person name="Leite T.F."/>
            <person name="Margarido G.R.A."/>
            <person name="Almeida C.A."/>
            <person name="Ferrarezi J.A."/>
            <person name="Labate C.A."/>
        </authorList>
    </citation>
    <scope>NUCLEOTIDE SEQUENCE</scope>
    <source>
        <strain evidence="2">MF-1</strain>
    </source>
</reference>
<feature type="domain" description="Tet-like 2OG-Fe(II) oxygenase" evidence="1">
    <location>
        <begin position="1"/>
        <end position="78"/>
    </location>
</feature>
<dbReference type="AlphaFoldDB" id="A0A9Q3JX37"/>